<feature type="compositionally biased region" description="Basic residues" evidence="1">
    <location>
        <begin position="1"/>
        <end position="14"/>
    </location>
</feature>
<dbReference type="Proteomes" id="UP001219525">
    <property type="component" value="Unassembled WGS sequence"/>
</dbReference>
<proteinExistence type="predicted"/>
<name>A0AAD6YAL3_9AGAR</name>
<feature type="region of interest" description="Disordered" evidence="1">
    <location>
        <begin position="362"/>
        <end position="395"/>
    </location>
</feature>
<evidence type="ECO:0000256" key="1">
    <source>
        <dbReference type="SAM" id="MobiDB-lite"/>
    </source>
</evidence>
<protein>
    <submittedName>
        <fullName evidence="2">Uncharacterized protein</fullName>
    </submittedName>
</protein>
<keyword evidence="3" id="KW-1185">Reference proteome</keyword>
<evidence type="ECO:0000313" key="2">
    <source>
        <dbReference type="EMBL" id="KAJ7202542.1"/>
    </source>
</evidence>
<dbReference type="EMBL" id="JARJCW010000054">
    <property type="protein sequence ID" value="KAJ7202542.1"/>
    <property type="molecule type" value="Genomic_DNA"/>
</dbReference>
<sequence>MANRRLTLRKRTQKKSTSQSLSQPEDPLPTPEPDVLPTVPLDLAYSPSNHDARSSSVTPPPMLPFPKKSSTRRRTAAIDISDSETEAPAKKARKKEIVDPAKHELVIMIPRAQFDGNQRQVLTHAMPFDKALKTIHDTLGCADIPVKPQLTYKLSTALAKAQSIGLGSAGDWRGLLDEVTAAEKKKTVTVDIIVSEQYLMSLRTKLNIKGLGMAKNKGKGKAAKIPILDLEHAGSGDDDFDEDLGIMDKEKKFVEQLQAHLGRCQRCGPDTPCKIDTSGDHCKLSNKQLMVWATALAHGTHNVTLHTPPNCDIFAAFFKNSHKATSAVPASHPLLPQYPPYLTMNPYSSMMPWPMPPPGYGTPSTPAMPTPLPRAASTTSGSKLSAAFPSSDPPDMGASNPYPAISLFLQQLDVHAPHRNLLRYLSIFDDLDFYNIDEIMKLGAPAELVRAMSDRISLGNATHIMEQVKAEMKRIDRAEKSGRASA</sequence>
<reference evidence="2" key="1">
    <citation type="submission" date="2023-03" db="EMBL/GenBank/DDBJ databases">
        <title>Massive genome expansion in bonnet fungi (Mycena s.s.) driven by repeated elements and novel gene families across ecological guilds.</title>
        <authorList>
            <consortium name="Lawrence Berkeley National Laboratory"/>
            <person name="Harder C.B."/>
            <person name="Miyauchi S."/>
            <person name="Viragh M."/>
            <person name="Kuo A."/>
            <person name="Thoen E."/>
            <person name="Andreopoulos B."/>
            <person name="Lu D."/>
            <person name="Skrede I."/>
            <person name="Drula E."/>
            <person name="Henrissat B."/>
            <person name="Morin E."/>
            <person name="Kohler A."/>
            <person name="Barry K."/>
            <person name="LaButti K."/>
            <person name="Morin E."/>
            <person name="Salamov A."/>
            <person name="Lipzen A."/>
            <person name="Mereny Z."/>
            <person name="Hegedus B."/>
            <person name="Baldrian P."/>
            <person name="Stursova M."/>
            <person name="Weitz H."/>
            <person name="Taylor A."/>
            <person name="Grigoriev I.V."/>
            <person name="Nagy L.G."/>
            <person name="Martin F."/>
            <person name="Kauserud H."/>
        </authorList>
    </citation>
    <scope>NUCLEOTIDE SEQUENCE</scope>
    <source>
        <strain evidence="2">9144</strain>
    </source>
</reference>
<accession>A0AAD6YAL3</accession>
<feature type="compositionally biased region" description="Polar residues" evidence="1">
    <location>
        <begin position="46"/>
        <end position="57"/>
    </location>
</feature>
<feature type="compositionally biased region" description="Pro residues" evidence="1">
    <location>
        <begin position="362"/>
        <end position="372"/>
    </location>
</feature>
<evidence type="ECO:0000313" key="3">
    <source>
        <dbReference type="Proteomes" id="UP001219525"/>
    </source>
</evidence>
<gene>
    <name evidence="2" type="ORF">GGX14DRAFT_570654</name>
</gene>
<feature type="region of interest" description="Disordered" evidence="1">
    <location>
        <begin position="1"/>
        <end position="96"/>
    </location>
</feature>
<comment type="caution">
    <text evidence="2">The sequence shown here is derived from an EMBL/GenBank/DDBJ whole genome shotgun (WGS) entry which is preliminary data.</text>
</comment>
<dbReference type="AlphaFoldDB" id="A0AAD6YAL3"/>
<organism evidence="2 3">
    <name type="scientific">Mycena pura</name>
    <dbReference type="NCBI Taxonomy" id="153505"/>
    <lineage>
        <taxon>Eukaryota</taxon>
        <taxon>Fungi</taxon>
        <taxon>Dikarya</taxon>
        <taxon>Basidiomycota</taxon>
        <taxon>Agaricomycotina</taxon>
        <taxon>Agaricomycetes</taxon>
        <taxon>Agaricomycetidae</taxon>
        <taxon>Agaricales</taxon>
        <taxon>Marasmiineae</taxon>
        <taxon>Mycenaceae</taxon>
        <taxon>Mycena</taxon>
    </lineage>
</organism>